<evidence type="ECO:0000256" key="1">
    <source>
        <dbReference type="SAM" id="MobiDB-lite"/>
    </source>
</evidence>
<name>A0A0F7ZVM5_9HYPO</name>
<reference evidence="2 3" key="1">
    <citation type="journal article" date="2014" name="Genome Biol. Evol.">
        <title>Comparative genomics and transcriptomics analyses reveal divergent lifestyle features of nematode endoparasitic fungus Hirsutella minnesotensis.</title>
        <authorList>
            <person name="Lai Y."/>
            <person name="Liu K."/>
            <person name="Zhang X."/>
            <person name="Zhang X."/>
            <person name="Li K."/>
            <person name="Wang N."/>
            <person name="Shu C."/>
            <person name="Wu Y."/>
            <person name="Wang C."/>
            <person name="Bushley K.E."/>
            <person name="Xiang M."/>
            <person name="Liu X."/>
        </authorList>
    </citation>
    <scope>NUCLEOTIDE SEQUENCE [LARGE SCALE GENOMIC DNA]</scope>
    <source>
        <strain evidence="2 3">3608</strain>
    </source>
</reference>
<dbReference type="AlphaFoldDB" id="A0A0F7ZVM5"/>
<dbReference type="OrthoDB" id="5599753at2759"/>
<dbReference type="Proteomes" id="UP000054481">
    <property type="component" value="Unassembled WGS sequence"/>
</dbReference>
<dbReference type="PROSITE" id="PS51318">
    <property type="entry name" value="TAT"/>
    <property type="match status" value="1"/>
</dbReference>
<feature type="region of interest" description="Disordered" evidence="1">
    <location>
        <begin position="43"/>
        <end position="71"/>
    </location>
</feature>
<sequence length="291" mass="31557">MTISSRASFIRLAVATAATLLLVPVAASAIQVVRLDKRVRAKTTASAGCRTSSHAAPRSLQQRQPRDPDSIPAHVLSARGSDWVVFFERIVSQPVPTSLLRPAAEPLEVPPTAADGAASEPSALLRRYMRATHVAFSWTPQAFLIRALIGDARLRRTFEASWIQNLGFVPGDVVNGVYRVARHEKQGSSLASSERIELLLDAPDSYTGPTARGLLVAAIEPATAIREGAANEPAEDPRVVFVNETWMWRRTDEKPVLLETPFGKWFHRVLSGWLILKGLSSVVASGAGSPQ</sequence>
<gene>
    <name evidence="2" type="ORF">HIM_03750</name>
</gene>
<evidence type="ECO:0000313" key="2">
    <source>
        <dbReference type="EMBL" id="KJZ76873.1"/>
    </source>
</evidence>
<protein>
    <submittedName>
        <fullName evidence="2">Uncharacterized protein</fullName>
    </submittedName>
</protein>
<accession>A0A0F7ZVM5</accession>
<proteinExistence type="predicted"/>
<keyword evidence="3" id="KW-1185">Reference proteome</keyword>
<dbReference type="InterPro" id="IPR006311">
    <property type="entry name" value="TAT_signal"/>
</dbReference>
<evidence type="ECO:0000313" key="3">
    <source>
        <dbReference type="Proteomes" id="UP000054481"/>
    </source>
</evidence>
<feature type="compositionally biased region" description="Polar residues" evidence="1">
    <location>
        <begin position="43"/>
        <end position="63"/>
    </location>
</feature>
<dbReference type="EMBL" id="KQ030509">
    <property type="protein sequence ID" value="KJZ76873.1"/>
    <property type="molecule type" value="Genomic_DNA"/>
</dbReference>
<organism evidence="2 3">
    <name type="scientific">Hirsutella minnesotensis 3608</name>
    <dbReference type="NCBI Taxonomy" id="1043627"/>
    <lineage>
        <taxon>Eukaryota</taxon>
        <taxon>Fungi</taxon>
        <taxon>Dikarya</taxon>
        <taxon>Ascomycota</taxon>
        <taxon>Pezizomycotina</taxon>
        <taxon>Sordariomycetes</taxon>
        <taxon>Hypocreomycetidae</taxon>
        <taxon>Hypocreales</taxon>
        <taxon>Ophiocordycipitaceae</taxon>
        <taxon>Hirsutella</taxon>
    </lineage>
</organism>